<dbReference type="InterPro" id="IPR036279">
    <property type="entry name" value="5-3_exonuclease_C_sf"/>
</dbReference>
<dbReference type="Gene3D" id="1.10.150.20">
    <property type="entry name" value="5' to 3' exonuclease, C-terminal subdomain"/>
    <property type="match status" value="1"/>
</dbReference>
<gene>
    <name evidence="8" type="ordered locus">Ppro_0949</name>
</gene>
<dbReference type="eggNOG" id="COG0258">
    <property type="taxonomic scope" value="Bacteria"/>
</dbReference>
<dbReference type="Gene3D" id="3.40.50.1010">
    <property type="entry name" value="5'-nuclease"/>
    <property type="match status" value="1"/>
</dbReference>
<evidence type="ECO:0000313" key="9">
    <source>
        <dbReference type="Proteomes" id="UP000006732"/>
    </source>
</evidence>
<dbReference type="SMART" id="SM00475">
    <property type="entry name" value="53EXOc"/>
    <property type="match status" value="1"/>
</dbReference>
<dbReference type="PROSITE" id="PS50879">
    <property type="entry name" value="RNASE_H_1"/>
    <property type="match status" value="1"/>
</dbReference>
<dbReference type="InterPro" id="IPR038969">
    <property type="entry name" value="FEN"/>
</dbReference>
<dbReference type="RefSeq" id="WP_011734885.1">
    <property type="nucleotide sequence ID" value="NC_008609.1"/>
</dbReference>
<dbReference type="Proteomes" id="UP000006732">
    <property type="component" value="Chromosome"/>
</dbReference>
<dbReference type="KEGG" id="ppd:Ppro_0949"/>
<dbReference type="InterPro" id="IPR020046">
    <property type="entry name" value="5-3_exonucl_a-hlix_arch_N"/>
</dbReference>
<dbReference type="AlphaFoldDB" id="A1AMK8"/>
<dbReference type="CDD" id="cd09859">
    <property type="entry name" value="PIN_53EXO"/>
    <property type="match status" value="1"/>
</dbReference>
<dbReference type="eggNOG" id="COG0328">
    <property type="taxonomic scope" value="Bacteria"/>
</dbReference>
<evidence type="ECO:0000259" key="7">
    <source>
        <dbReference type="PROSITE" id="PS50879"/>
    </source>
</evidence>
<evidence type="ECO:0000256" key="2">
    <source>
        <dbReference type="ARBA" id="ARBA00022722"/>
    </source>
</evidence>
<sequence>MNAAPRLYLLDGSSYIYRAYYGVRDCATSVGMPTNAVFGFTRMLLSLLQENRPDYLAVVFDPPREGTFRRQIYPPYKAHRDDMPTDLAAQLPYIRQVVQALNIPALEAPGFEADDVIATLARRSADEGARVTVVTGDKDLLQIVGERIGLLDTMKGLRSGPREVLDRFGVPPELVPDVLGLAGDSSDNIPGVPGIGEKTAAELVRRFGSLEGVLRWKSLVNGRQRRENLSAYGDQARLSKTLATVRYDVPLELSLADLCRQPPNLPLLIPLLRELEFGALEVAFTPPPAGVVEIYCDGSGRDSGPGGYGVILRYGESEKELSGFEPVATSQRMELTAAIRGLEALHKPRQVRVFSDSQYLVRGMAEWLERWIRSGRLETPDALKNQDLWQRLAGLSAKHQVSWEWVRGHDGHPFNERCDRLAKRALEAGMGAAGENGPMEPRERERDEEPSPSPVAPARPASLPVVEPAAYAADADGQLLLC</sequence>
<dbReference type="GO" id="GO:0004523">
    <property type="term" value="F:RNA-DNA hybrid ribonuclease activity"/>
    <property type="evidence" value="ECO:0007669"/>
    <property type="project" value="InterPro"/>
</dbReference>
<dbReference type="FunFam" id="3.40.50.1010:FF:000001">
    <property type="entry name" value="DNA polymerase I"/>
    <property type="match status" value="1"/>
</dbReference>
<dbReference type="Pfam" id="PF02739">
    <property type="entry name" value="5_3_exonuc_N"/>
    <property type="match status" value="1"/>
</dbReference>
<dbReference type="GO" id="GO:0008409">
    <property type="term" value="F:5'-3' exonuclease activity"/>
    <property type="evidence" value="ECO:0007669"/>
    <property type="project" value="InterPro"/>
</dbReference>
<dbReference type="InterPro" id="IPR036397">
    <property type="entry name" value="RNaseH_sf"/>
</dbReference>
<dbReference type="InterPro" id="IPR029060">
    <property type="entry name" value="PIN-like_dom_sf"/>
</dbReference>
<dbReference type="EMBL" id="CP000482">
    <property type="protein sequence ID" value="ABK98578.1"/>
    <property type="molecule type" value="Genomic_DNA"/>
</dbReference>
<feature type="compositionally biased region" description="Basic and acidic residues" evidence="6">
    <location>
        <begin position="440"/>
        <end position="449"/>
    </location>
</feature>
<dbReference type="GO" id="GO:0003677">
    <property type="term" value="F:DNA binding"/>
    <property type="evidence" value="ECO:0007669"/>
    <property type="project" value="UniProtKB-KW"/>
</dbReference>
<keyword evidence="5" id="KW-0238">DNA-binding</keyword>
<evidence type="ECO:0000313" key="8">
    <source>
        <dbReference type="EMBL" id="ABK98578.1"/>
    </source>
</evidence>
<protein>
    <submittedName>
        <fullName evidence="8">Ribonuclease H</fullName>
    </submittedName>
</protein>
<dbReference type="InterPro" id="IPR012337">
    <property type="entry name" value="RNaseH-like_sf"/>
</dbReference>
<keyword evidence="2" id="KW-0540">Nuclease</keyword>
<reference evidence="8 9" key="1">
    <citation type="submission" date="2006-10" db="EMBL/GenBank/DDBJ databases">
        <title>Complete sequence of chromosome of Pelobacter propionicus DSM 2379.</title>
        <authorList>
            <consortium name="US DOE Joint Genome Institute"/>
            <person name="Copeland A."/>
            <person name="Lucas S."/>
            <person name="Lapidus A."/>
            <person name="Barry K."/>
            <person name="Detter J.C."/>
            <person name="Glavina del Rio T."/>
            <person name="Hammon N."/>
            <person name="Israni S."/>
            <person name="Dalin E."/>
            <person name="Tice H."/>
            <person name="Pitluck S."/>
            <person name="Saunders E."/>
            <person name="Brettin T."/>
            <person name="Bruce D."/>
            <person name="Han C."/>
            <person name="Tapia R."/>
            <person name="Schmutz J."/>
            <person name="Larimer F."/>
            <person name="Land M."/>
            <person name="Hauser L."/>
            <person name="Kyrpides N."/>
            <person name="Kim E."/>
            <person name="Lovley D."/>
            <person name="Richardson P."/>
        </authorList>
    </citation>
    <scope>NUCLEOTIDE SEQUENCE [LARGE SCALE GENOMIC DNA]</scope>
    <source>
        <strain evidence="9">DSM 2379 / NBRC 103807 / OttBd1</strain>
    </source>
</reference>
<dbReference type="HOGENOM" id="CLU_566021_0_0_7"/>
<dbReference type="NCBIfam" id="NF001236">
    <property type="entry name" value="PRK00203.1"/>
    <property type="match status" value="1"/>
</dbReference>
<dbReference type="OrthoDB" id="9806424at2"/>
<dbReference type="FunFam" id="1.10.150.20:FF:000003">
    <property type="entry name" value="DNA polymerase I"/>
    <property type="match status" value="1"/>
</dbReference>
<keyword evidence="3" id="KW-0378">Hydrolase</keyword>
<dbReference type="SUPFAM" id="SSF47807">
    <property type="entry name" value="5' to 3' exonuclease, C-terminal subdomain"/>
    <property type="match status" value="1"/>
</dbReference>
<evidence type="ECO:0000256" key="3">
    <source>
        <dbReference type="ARBA" id="ARBA00022801"/>
    </source>
</evidence>
<dbReference type="Pfam" id="PF01367">
    <property type="entry name" value="5_3_exonuc"/>
    <property type="match status" value="1"/>
</dbReference>
<evidence type="ECO:0000256" key="4">
    <source>
        <dbReference type="ARBA" id="ARBA00022839"/>
    </source>
</evidence>
<evidence type="ECO:0000256" key="5">
    <source>
        <dbReference type="ARBA" id="ARBA00023125"/>
    </source>
</evidence>
<keyword evidence="9" id="KW-1185">Reference proteome</keyword>
<keyword evidence="4" id="KW-0269">Exonuclease</keyword>
<dbReference type="CDD" id="cd09898">
    <property type="entry name" value="H3TH_53EXO"/>
    <property type="match status" value="1"/>
</dbReference>
<accession>A1AMK8</accession>
<dbReference type="InterPro" id="IPR022892">
    <property type="entry name" value="RNaseHI"/>
</dbReference>
<comment type="subunit">
    <text evidence="1">Monomer.</text>
</comment>
<name>A1AMK8_PELPD</name>
<dbReference type="SMART" id="SM00279">
    <property type="entry name" value="HhH2"/>
    <property type="match status" value="1"/>
</dbReference>
<organism evidence="8 9">
    <name type="scientific">Pelobacter propionicus (strain DSM 2379 / NBRC 103807 / OttBd1)</name>
    <dbReference type="NCBI Taxonomy" id="338966"/>
    <lineage>
        <taxon>Bacteria</taxon>
        <taxon>Pseudomonadati</taxon>
        <taxon>Thermodesulfobacteriota</taxon>
        <taxon>Desulfuromonadia</taxon>
        <taxon>Desulfuromonadales</taxon>
        <taxon>Desulfuromonadaceae</taxon>
        <taxon>Pelobacter</taxon>
    </lineage>
</organism>
<evidence type="ECO:0000256" key="1">
    <source>
        <dbReference type="ARBA" id="ARBA00011245"/>
    </source>
</evidence>
<evidence type="ECO:0000256" key="6">
    <source>
        <dbReference type="SAM" id="MobiDB-lite"/>
    </source>
</evidence>
<dbReference type="SUPFAM" id="SSF53098">
    <property type="entry name" value="Ribonuclease H-like"/>
    <property type="match status" value="1"/>
</dbReference>
<dbReference type="InterPro" id="IPR002156">
    <property type="entry name" value="RNaseH_domain"/>
</dbReference>
<dbReference type="InterPro" id="IPR002421">
    <property type="entry name" value="5-3_exonuclease"/>
</dbReference>
<dbReference type="Gene3D" id="3.30.420.10">
    <property type="entry name" value="Ribonuclease H-like superfamily/Ribonuclease H"/>
    <property type="match status" value="1"/>
</dbReference>
<dbReference type="GO" id="GO:0033567">
    <property type="term" value="P:DNA replication, Okazaki fragment processing"/>
    <property type="evidence" value="ECO:0007669"/>
    <property type="project" value="InterPro"/>
</dbReference>
<feature type="region of interest" description="Disordered" evidence="6">
    <location>
        <begin position="429"/>
        <end position="463"/>
    </location>
</feature>
<dbReference type="GO" id="GO:0017108">
    <property type="term" value="F:5'-flap endonuclease activity"/>
    <property type="evidence" value="ECO:0007669"/>
    <property type="project" value="InterPro"/>
</dbReference>
<feature type="domain" description="RNase H type-1" evidence="7">
    <location>
        <begin position="288"/>
        <end position="427"/>
    </location>
</feature>
<dbReference type="CDD" id="cd09278">
    <property type="entry name" value="RNase_HI_prokaryote_like"/>
    <property type="match status" value="1"/>
</dbReference>
<dbReference type="STRING" id="338966.Ppro_0949"/>
<dbReference type="InterPro" id="IPR008918">
    <property type="entry name" value="HhH2"/>
</dbReference>
<proteinExistence type="predicted"/>
<dbReference type="SUPFAM" id="SSF88723">
    <property type="entry name" value="PIN domain-like"/>
    <property type="match status" value="1"/>
</dbReference>
<dbReference type="PANTHER" id="PTHR42646">
    <property type="entry name" value="FLAP ENDONUCLEASE XNI"/>
    <property type="match status" value="1"/>
</dbReference>
<dbReference type="Pfam" id="PF00075">
    <property type="entry name" value="RNase_H"/>
    <property type="match status" value="1"/>
</dbReference>
<dbReference type="PANTHER" id="PTHR42646:SF2">
    <property type="entry name" value="5'-3' EXONUCLEASE FAMILY PROTEIN"/>
    <property type="match status" value="1"/>
</dbReference>
<dbReference type="InterPro" id="IPR020045">
    <property type="entry name" value="DNA_polI_H3TH"/>
</dbReference>